<gene>
    <name evidence="1" type="primary">LOC125512281</name>
</gene>
<sequence>MARAATSCARAAISAVAKVPSQMRDFLRGSRISDTHLPQLRMRTPRYVGCRPSLRGRFFLDDAVVAVGDGGAARASAEDDVVVSEPEEESSVAPMADDTVVVELVVGGVMSESVRR</sequence>
<reference evidence="2" key="1">
    <citation type="journal article" date="2013" name="Nature">
        <title>Draft genome of the wheat A-genome progenitor Triticum urartu.</title>
        <authorList>
            <person name="Ling H.Q."/>
            <person name="Zhao S."/>
            <person name="Liu D."/>
            <person name="Wang J."/>
            <person name="Sun H."/>
            <person name="Zhang C."/>
            <person name="Fan H."/>
            <person name="Li D."/>
            <person name="Dong L."/>
            <person name="Tao Y."/>
            <person name="Gao C."/>
            <person name="Wu H."/>
            <person name="Li Y."/>
            <person name="Cui Y."/>
            <person name="Guo X."/>
            <person name="Zheng S."/>
            <person name="Wang B."/>
            <person name="Yu K."/>
            <person name="Liang Q."/>
            <person name="Yang W."/>
            <person name="Lou X."/>
            <person name="Chen J."/>
            <person name="Feng M."/>
            <person name="Jian J."/>
            <person name="Zhang X."/>
            <person name="Luo G."/>
            <person name="Jiang Y."/>
            <person name="Liu J."/>
            <person name="Wang Z."/>
            <person name="Sha Y."/>
            <person name="Zhang B."/>
            <person name="Wu H."/>
            <person name="Tang D."/>
            <person name="Shen Q."/>
            <person name="Xue P."/>
            <person name="Zou S."/>
            <person name="Wang X."/>
            <person name="Liu X."/>
            <person name="Wang F."/>
            <person name="Yang Y."/>
            <person name="An X."/>
            <person name="Dong Z."/>
            <person name="Zhang K."/>
            <person name="Zhang X."/>
            <person name="Luo M.C."/>
            <person name="Dvorak J."/>
            <person name="Tong Y."/>
            <person name="Wang J."/>
            <person name="Yang H."/>
            <person name="Li Z."/>
            <person name="Wang D."/>
            <person name="Zhang A."/>
            <person name="Wang J."/>
        </authorList>
    </citation>
    <scope>NUCLEOTIDE SEQUENCE</scope>
    <source>
        <strain evidence="2">cv. G1812</strain>
    </source>
</reference>
<organism evidence="1 2">
    <name type="scientific">Triticum urartu</name>
    <name type="common">Red wild einkorn</name>
    <name type="synonym">Crithodium urartu</name>
    <dbReference type="NCBI Taxonomy" id="4572"/>
    <lineage>
        <taxon>Eukaryota</taxon>
        <taxon>Viridiplantae</taxon>
        <taxon>Streptophyta</taxon>
        <taxon>Embryophyta</taxon>
        <taxon>Tracheophyta</taxon>
        <taxon>Spermatophyta</taxon>
        <taxon>Magnoliopsida</taxon>
        <taxon>Liliopsida</taxon>
        <taxon>Poales</taxon>
        <taxon>Poaceae</taxon>
        <taxon>BOP clade</taxon>
        <taxon>Pooideae</taxon>
        <taxon>Triticodae</taxon>
        <taxon>Triticeae</taxon>
        <taxon>Triticinae</taxon>
        <taxon>Triticum</taxon>
    </lineage>
</organism>
<dbReference type="AlphaFoldDB" id="A0A8R7QPR0"/>
<evidence type="ECO:0000313" key="1">
    <source>
        <dbReference type="EnsemblPlants" id="TuG1812G0600002793.01.T01.cds423148"/>
    </source>
</evidence>
<reference evidence="1" key="3">
    <citation type="submission" date="2022-06" db="UniProtKB">
        <authorList>
            <consortium name="EnsemblPlants"/>
        </authorList>
    </citation>
    <scope>IDENTIFICATION</scope>
</reference>
<dbReference type="EnsemblPlants" id="TuG1812G0600002793.01.T01">
    <property type="protein sequence ID" value="TuG1812G0600002793.01.T01.cds423148"/>
    <property type="gene ID" value="TuG1812G0600002793.01"/>
</dbReference>
<keyword evidence="2" id="KW-1185">Reference proteome</keyword>
<accession>A0A8R7QPR0</accession>
<protein>
    <submittedName>
        <fullName evidence="1">Uncharacterized protein</fullName>
    </submittedName>
</protein>
<dbReference type="Proteomes" id="UP000015106">
    <property type="component" value="Chromosome 6"/>
</dbReference>
<evidence type="ECO:0000313" key="2">
    <source>
        <dbReference type="Proteomes" id="UP000015106"/>
    </source>
</evidence>
<name>A0A8R7QPR0_TRIUA</name>
<dbReference type="Gramene" id="TuG1812G0600002793.01.T01">
    <property type="protein sequence ID" value="TuG1812G0600002793.01.T01.cds423148"/>
    <property type="gene ID" value="TuG1812G0600002793.01"/>
</dbReference>
<reference evidence="1" key="2">
    <citation type="submission" date="2018-03" db="EMBL/GenBank/DDBJ databases">
        <title>The Triticum urartu genome reveals the dynamic nature of wheat genome evolution.</title>
        <authorList>
            <person name="Ling H."/>
            <person name="Ma B."/>
            <person name="Shi X."/>
            <person name="Liu H."/>
            <person name="Dong L."/>
            <person name="Sun H."/>
            <person name="Cao Y."/>
            <person name="Gao Q."/>
            <person name="Zheng S."/>
            <person name="Li Y."/>
            <person name="Yu Y."/>
            <person name="Du H."/>
            <person name="Qi M."/>
            <person name="Li Y."/>
            <person name="Yu H."/>
            <person name="Cui Y."/>
            <person name="Wang N."/>
            <person name="Chen C."/>
            <person name="Wu H."/>
            <person name="Zhao Y."/>
            <person name="Zhang J."/>
            <person name="Li Y."/>
            <person name="Zhou W."/>
            <person name="Zhang B."/>
            <person name="Hu W."/>
            <person name="Eijk M."/>
            <person name="Tang J."/>
            <person name="Witsenboer H."/>
            <person name="Zhao S."/>
            <person name="Li Z."/>
            <person name="Zhang A."/>
            <person name="Wang D."/>
            <person name="Liang C."/>
        </authorList>
    </citation>
    <scope>NUCLEOTIDE SEQUENCE [LARGE SCALE GENOMIC DNA]</scope>
    <source>
        <strain evidence="1">cv. G1812</strain>
    </source>
</reference>
<proteinExistence type="predicted"/>